<dbReference type="PANTHER" id="PTHR36707:SF1">
    <property type="entry name" value="T20M3.17 PROTEIN"/>
    <property type="match status" value="1"/>
</dbReference>
<reference evidence="2" key="1">
    <citation type="journal article" date="2025" name="Foods">
        <title>Unveiling the Microbial Signatures of Arabica Coffee Cherries: Insights into Ripeness Specific Diversity, Functional Traits, and Implications for Quality and Safety.</title>
        <authorList>
            <consortium name="RefSeq"/>
            <person name="Tenea G.N."/>
            <person name="Cifuentes V."/>
            <person name="Reyes P."/>
            <person name="Cevallos-Vallejos M."/>
        </authorList>
    </citation>
    <scope>NUCLEOTIDE SEQUENCE [LARGE SCALE GENOMIC DNA]</scope>
</reference>
<feature type="region of interest" description="Disordered" evidence="1">
    <location>
        <begin position="1"/>
        <end position="37"/>
    </location>
</feature>
<accession>A0A6P6TXS1</accession>
<dbReference type="PANTHER" id="PTHR36707">
    <property type="entry name" value="T20M3.17 PROTEIN"/>
    <property type="match status" value="1"/>
</dbReference>
<dbReference type="RefSeq" id="XP_027083099.2">
    <property type="nucleotide sequence ID" value="XM_027227298.2"/>
</dbReference>
<gene>
    <name evidence="3" type="primary">LOC113705447</name>
</gene>
<keyword evidence="2" id="KW-1185">Reference proteome</keyword>
<name>A0A6P6TXS1_COFAR</name>
<organism evidence="2 3">
    <name type="scientific">Coffea arabica</name>
    <name type="common">Arabian coffee</name>
    <dbReference type="NCBI Taxonomy" id="13443"/>
    <lineage>
        <taxon>Eukaryota</taxon>
        <taxon>Viridiplantae</taxon>
        <taxon>Streptophyta</taxon>
        <taxon>Embryophyta</taxon>
        <taxon>Tracheophyta</taxon>
        <taxon>Spermatophyta</taxon>
        <taxon>Magnoliopsida</taxon>
        <taxon>eudicotyledons</taxon>
        <taxon>Gunneridae</taxon>
        <taxon>Pentapetalae</taxon>
        <taxon>asterids</taxon>
        <taxon>lamiids</taxon>
        <taxon>Gentianales</taxon>
        <taxon>Rubiaceae</taxon>
        <taxon>Ixoroideae</taxon>
        <taxon>Gardenieae complex</taxon>
        <taxon>Bertiereae - Coffeeae clade</taxon>
        <taxon>Coffeeae</taxon>
        <taxon>Coffea</taxon>
    </lineage>
</organism>
<proteinExistence type="predicted"/>
<evidence type="ECO:0000256" key="1">
    <source>
        <dbReference type="SAM" id="MobiDB-lite"/>
    </source>
</evidence>
<feature type="compositionally biased region" description="Low complexity" evidence="1">
    <location>
        <begin position="10"/>
        <end position="25"/>
    </location>
</feature>
<reference evidence="3" key="2">
    <citation type="submission" date="2025-08" db="UniProtKB">
        <authorList>
            <consortium name="RefSeq"/>
        </authorList>
    </citation>
    <scope>IDENTIFICATION</scope>
    <source>
        <tissue evidence="3">Leaves</tissue>
    </source>
</reference>
<evidence type="ECO:0000313" key="2">
    <source>
        <dbReference type="Proteomes" id="UP001652660"/>
    </source>
</evidence>
<feature type="region of interest" description="Disordered" evidence="1">
    <location>
        <begin position="68"/>
        <end position="99"/>
    </location>
</feature>
<evidence type="ECO:0000313" key="3">
    <source>
        <dbReference type="RefSeq" id="XP_027083099.2"/>
    </source>
</evidence>
<sequence length="422" mass="48208">MIFTKRSRKGSTNSASSSSIATNKTKNPHLYPVEDQKSVVQRRHASLIRLKIRPVGPIIKSRTTIPSAPWKMSDEEDEEESDFHGQLASEEWPSNHGDEGDDSCRWLSSVFGRATSFFDGSSVTPLEEASSILTSSSEEEIFDEEITTWLMNSLEADKLSAQSYQDSNVCNHFVYFSNDDFEVPEIWDFDEGLLESFLDLEDGENLEWISDDALNFLQIDFPSPSYRSSWSSDTSQSSDFVSYGKNFAPAESTNTEIDEPIFWPFAHKFASNLNFSRDFLIMSPPKIMSKFLLQNSETDIRGRRKLSLNSTLQSTKILEKKHGKGDNHVKLINNAPNLTTKSIRSFSKDDIMEFKHEEYLTVEEIVDLDEHFKSMEEDFEVVQELSIEKLLGLDEFDGHEGIEFGFDKDSPFFDESFKEILL</sequence>
<dbReference type="Proteomes" id="UP001652660">
    <property type="component" value="Chromosome 3c"/>
</dbReference>
<protein>
    <submittedName>
        <fullName evidence="3">Uncharacterized protein</fullName>
    </submittedName>
</protein>
<dbReference type="GeneID" id="113705447"/>